<sequence length="179" mass="20138">MSNLPPLTGNDHVFVVSSSSLIDAPIEKVWDILMDFPEYKNWNTFARSMVLVDYNTRQPLADQTLELGKYIDIRAHMNPGDVPEEPGYLDKGNAFVFISTLEPDIHRVAWTTSMFPSWILQSVRTQALSVDEASGKTKYENREVFSGFLSYIVKFFVGGKLNKGFAAAASSLKKHAEKK</sequence>
<name>A0ACB8GNF6_PSICU</name>
<evidence type="ECO:0000313" key="1">
    <source>
        <dbReference type="EMBL" id="KAH9476984.1"/>
    </source>
</evidence>
<accession>A0ACB8GNF6</accession>
<organism evidence="1 2">
    <name type="scientific">Psilocybe cubensis</name>
    <name type="common">Psychedelic mushroom</name>
    <name type="synonym">Stropharia cubensis</name>
    <dbReference type="NCBI Taxonomy" id="181762"/>
    <lineage>
        <taxon>Eukaryota</taxon>
        <taxon>Fungi</taxon>
        <taxon>Dikarya</taxon>
        <taxon>Basidiomycota</taxon>
        <taxon>Agaricomycotina</taxon>
        <taxon>Agaricomycetes</taxon>
        <taxon>Agaricomycetidae</taxon>
        <taxon>Agaricales</taxon>
        <taxon>Agaricineae</taxon>
        <taxon>Strophariaceae</taxon>
        <taxon>Psilocybe</taxon>
    </lineage>
</organism>
<dbReference type="Proteomes" id="UP000664032">
    <property type="component" value="Unassembled WGS sequence"/>
</dbReference>
<protein>
    <submittedName>
        <fullName evidence="1">Uncharacterized protein</fullName>
    </submittedName>
</protein>
<proteinExistence type="predicted"/>
<dbReference type="EMBL" id="JAFIQS020000010">
    <property type="protein sequence ID" value="KAH9476984.1"/>
    <property type="molecule type" value="Genomic_DNA"/>
</dbReference>
<gene>
    <name evidence="1" type="ORF">JR316_0010900</name>
</gene>
<evidence type="ECO:0000313" key="2">
    <source>
        <dbReference type="Proteomes" id="UP000664032"/>
    </source>
</evidence>
<comment type="caution">
    <text evidence="1">The sequence shown here is derived from an EMBL/GenBank/DDBJ whole genome shotgun (WGS) entry which is preliminary data.</text>
</comment>
<keyword evidence="2" id="KW-1185">Reference proteome</keyword>
<reference evidence="1" key="1">
    <citation type="submission" date="2021-10" db="EMBL/GenBank/DDBJ databases">
        <title>Psilocybe cubensis genome.</title>
        <authorList>
            <person name="Mckernan K.J."/>
            <person name="Crawford S."/>
            <person name="Trippe A."/>
            <person name="Kane L.T."/>
            <person name="Mclaughlin S."/>
        </authorList>
    </citation>
    <scope>NUCLEOTIDE SEQUENCE</scope>
    <source>
        <strain evidence="1">MGC-MH-2018</strain>
    </source>
</reference>